<dbReference type="Pfam" id="PF03184">
    <property type="entry name" value="DDE_1"/>
    <property type="match status" value="1"/>
</dbReference>
<dbReference type="Proteomes" id="UP000792457">
    <property type="component" value="Unassembled WGS sequence"/>
</dbReference>
<proteinExistence type="predicted"/>
<dbReference type="InterPro" id="IPR004875">
    <property type="entry name" value="DDE_SF_endonuclease_dom"/>
</dbReference>
<evidence type="ECO:0000313" key="4">
    <source>
        <dbReference type="Proteomes" id="UP000792457"/>
    </source>
</evidence>
<gene>
    <name evidence="3" type="ORF">J437_LFUL010773</name>
</gene>
<dbReference type="OrthoDB" id="8191755at2759"/>
<keyword evidence="4" id="KW-1185">Reference proteome</keyword>
<feature type="region of interest" description="Disordered" evidence="1">
    <location>
        <begin position="153"/>
        <end position="208"/>
    </location>
</feature>
<protein>
    <recommendedName>
        <fullName evidence="2">DDE-1 domain-containing protein</fullName>
    </recommendedName>
</protein>
<dbReference type="PANTHER" id="PTHR19303">
    <property type="entry name" value="TRANSPOSON"/>
    <property type="match status" value="1"/>
</dbReference>
<feature type="domain" description="DDE-1" evidence="2">
    <location>
        <begin position="1"/>
        <end position="90"/>
    </location>
</feature>
<name>A0A8K0K665_LADFU</name>
<evidence type="ECO:0000313" key="3">
    <source>
        <dbReference type="EMBL" id="KAG8229090.1"/>
    </source>
</evidence>
<dbReference type="EMBL" id="KZ308410">
    <property type="protein sequence ID" value="KAG8229090.1"/>
    <property type="molecule type" value="Genomic_DNA"/>
</dbReference>
<accession>A0A8K0K665</accession>
<dbReference type="InterPro" id="IPR050863">
    <property type="entry name" value="CenT-Element_Derived"/>
</dbReference>
<organism evidence="3 4">
    <name type="scientific">Ladona fulva</name>
    <name type="common">Scarce chaser dragonfly</name>
    <name type="synonym">Libellula fulva</name>
    <dbReference type="NCBI Taxonomy" id="123851"/>
    <lineage>
        <taxon>Eukaryota</taxon>
        <taxon>Metazoa</taxon>
        <taxon>Ecdysozoa</taxon>
        <taxon>Arthropoda</taxon>
        <taxon>Hexapoda</taxon>
        <taxon>Insecta</taxon>
        <taxon>Pterygota</taxon>
        <taxon>Palaeoptera</taxon>
        <taxon>Odonata</taxon>
        <taxon>Epiprocta</taxon>
        <taxon>Anisoptera</taxon>
        <taxon>Libelluloidea</taxon>
        <taxon>Libellulidae</taxon>
        <taxon>Ladona</taxon>
    </lineage>
</organism>
<evidence type="ECO:0000256" key="1">
    <source>
        <dbReference type="SAM" id="MobiDB-lite"/>
    </source>
</evidence>
<dbReference type="GO" id="GO:0005634">
    <property type="term" value="C:nucleus"/>
    <property type="evidence" value="ECO:0007669"/>
    <property type="project" value="TreeGrafter"/>
</dbReference>
<comment type="caution">
    <text evidence="3">The sequence shown here is derived from an EMBL/GenBank/DDBJ whole genome shotgun (WGS) entry which is preliminary data.</text>
</comment>
<sequence length="208" mass="23434">MTTELFLVWFAKFIEFSKATKESPVLLIGDGHSTHTKNLKLLEMARENGVVLLCLPPHTSHKLQPLDVTFFKPLSLYYGEEVRKWLRSHPEKVVTLFQISTIFGEPFLYAATMPTTINGFRKTGIWPPDLNVFSDADFLPSATTDIQLENNECSAEKPTDGHDHDSTTDSLESTEPPNEKTKIQGNSSNEPQPGCSWEQDSPKPKKKK</sequence>
<dbReference type="GO" id="GO:0003677">
    <property type="term" value="F:DNA binding"/>
    <property type="evidence" value="ECO:0007669"/>
    <property type="project" value="TreeGrafter"/>
</dbReference>
<dbReference type="PANTHER" id="PTHR19303:SF71">
    <property type="entry name" value="ZINC FINGER PHD-TYPE DOMAIN-CONTAINING PROTEIN"/>
    <property type="match status" value="1"/>
</dbReference>
<feature type="compositionally biased region" description="Basic and acidic residues" evidence="1">
    <location>
        <begin position="154"/>
        <end position="167"/>
    </location>
</feature>
<evidence type="ECO:0000259" key="2">
    <source>
        <dbReference type="Pfam" id="PF03184"/>
    </source>
</evidence>
<reference evidence="3" key="1">
    <citation type="submission" date="2013-04" db="EMBL/GenBank/DDBJ databases">
        <authorList>
            <person name="Qu J."/>
            <person name="Murali S.C."/>
            <person name="Bandaranaike D."/>
            <person name="Bellair M."/>
            <person name="Blankenburg K."/>
            <person name="Chao H."/>
            <person name="Dinh H."/>
            <person name="Doddapaneni H."/>
            <person name="Downs B."/>
            <person name="Dugan-Rocha S."/>
            <person name="Elkadiri S."/>
            <person name="Gnanaolivu R.D."/>
            <person name="Hernandez B."/>
            <person name="Javaid M."/>
            <person name="Jayaseelan J.C."/>
            <person name="Lee S."/>
            <person name="Li M."/>
            <person name="Ming W."/>
            <person name="Munidasa M."/>
            <person name="Muniz J."/>
            <person name="Nguyen L."/>
            <person name="Ongeri F."/>
            <person name="Osuji N."/>
            <person name="Pu L.-L."/>
            <person name="Puazo M."/>
            <person name="Qu C."/>
            <person name="Quiroz J."/>
            <person name="Raj R."/>
            <person name="Weissenberger G."/>
            <person name="Xin Y."/>
            <person name="Zou X."/>
            <person name="Han Y."/>
            <person name="Richards S."/>
            <person name="Worley K."/>
            <person name="Muzny D."/>
            <person name="Gibbs R."/>
        </authorList>
    </citation>
    <scope>NUCLEOTIDE SEQUENCE</scope>
    <source>
        <strain evidence="3">Sampled in the wild</strain>
    </source>
</reference>
<reference evidence="3" key="2">
    <citation type="submission" date="2017-10" db="EMBL/GenBank/DDBJ databases">
        <title>Ladona fulva Genome sequencing and assembly.</title>
        <authorList>
            <person name="Murali S."/>
            <person name="Richards S."/>
            <person name="Bandaranaike D."/>
            <person name="Bellair M."/>
            <person name="Blankenburg K."/>
            <person name="Chao H."/>
            <person name="Dinh H."/>
            <person name="Doddapaneni H."/>
            <person name="Dugan-Rocha S."/>
            <person name="Elkadiri S."/>
            <person name="Gnanaolivu R."/>
            <person name="Hernandez B."/>
            <person name="Skinner E."/>
            <person name="Javaid M."/>
            <person name="Lee S."/>
            <person name="Li M."/>
            <person name="Ming W."/>
            <person name="Munidasa M."/>
            <person name="Muniz J."/>
            <person name="Nguyen L."/>
            <person name="Hughes D."/>
            <person name="Osuji N."/>
            <person name="Pu L.-L."/>
            <person name="Puazo M."/>
            <person name="Qu C."/>
            <person name="Quiroz J."/>
            <person name="Raj R."/>
            <person name="Weissenberger G."/>
            <person name="Xin Y."/>
            <person name="Zou X."/>
            <person name="Han Y."/>
            <person name="Worley K."/>
            <person name="Muzny D."/>
            <person name="Gibbs R."/>
        </authorList>
    </citation>
    <scope>NUCLEOTIDE SEQUENCE</scope>
    <source>
        <strain evidence="3">Sampled in the wild</strain>
    </source>
</reference>
<dbReference type="AlphaFoldDB" id="A0A8K0K665"/>